<accession>A0A9P0M569</accession>
<feature type="region of interest" description="Disordered" evidence="1">
    <location>
        <begin position="104"/>
        <end position="139"/>
    </location>
</feature>
<feature type="compositionally biased region" description="Basic and acidic residues" evidence="1">
    <location>
        <begin position="105"/>
        <end position="124"/>
    </location>
</feature>
<evidence type="ECO:0000313" key="3">
    <source>
        <dbReference type="Proteomes" id="UP001152888"/>
    </source>
</evidence>
<keyword evidence="3" id="KW-1185">Reference proteome</keyword>
<evidence type="ECO:0000313" key="2">
    <source>
        <dbReference type="EMBL" id="CAH2005186.1"/>
    </source>
</evidence>
<dbReference type="OrthoDB" id="10603868at2759"/>
<sequence length="139" mass="15331">MHVANMRNRLQDAPGAEAIERRQLVHPKKRRPSYQQPVLSPVTEMSTGNGCNPCPSRGWSPESPPWNLPSGMSTSATYGPSGSPCTDHQMKNIMDSAAQQQGLLDQEKFGPSDRRRIIPRDETGRPFLDADACQPCTSQ</sequence>
<reference evidence="2" key="1">
    <citation type="submission" date="2022-03" db="EMBL/GenBank/DDBJ databases">
        <authorList>
            <person name="Sayadi A."/>
        </authorList>
    </citation>
    <scope>NUCLEOTIDE SEQUENCE</scope>
</reference>
<dbReference type="Proteomes" id="UP001152888">
    <property type="component" value="Unassembled WGS sequence"/>
</dbReference>
<dbReference type="EMBL" id="CAKOFQ010007630">
    <property type="protein sequence ID" value="CAH2005186.1"/>
    <property type="molecule type" value="Genomic_DNA"/>
</dbReference>
<feature type="compositionally biased region" description="Polar residues" evidence="1">
    <location>
        <begin position="33"/>
        <end position="50"/>
    </location>
</feature>
<feature type="compositionally biased region" description="Polar residues" evidence="1">
    <location>
        <begin position="70"/>
        <end position="86"/>
    </location>
</feature>
<name>A0A9P0M569_ACAOB</name>
<feature type="region of interest" description="Disordered" evidence="1">
    <location>
        <begin position="1"/>
        <end position="89"/>
    </location>
</feature>
<proteinExistence type="predicted"/>
<organism evidence="2 3">
    <name type="scientific">Acanthoscelides obtectus</name>
    <name type="common">Bean weevil</name>
    <name type="synonym">Bruchus obtectus</name>
    <dbReference type="NCBI Taxonomy" id="200917"/>
    <lineage>
        <taxon>Eukaryota</taxon>
        <taxon>Metazoa</taxon>
        <taxon>Ecdysozoa</taxon>
        <taxon>Arthropoda</taxon>
        <taxon>Hexapoda</taxon>
        <taxon>Insecta</taxon>
        <taxon>Pterygota</taxon>
        <taxon>Neoptera</taxon>
        <taxon>Endopterygota</taxon>
        <taxon>Coleoptera</taxon>
        <taxon>Polyphaga</taxon>
        <taxon>Cucujiformia</taxon>
        <taxon>Chrysomeloidea</taxon>
        <taxon>Chrysomelidae</taxon>
        <taxon>Bruchinae</taxon>
        <taxon>Bruchini</taxon>
        <taxon>Acanthoscelides</taxon>
    </lineage>
</organism>
<protein>
    <submittedName>
        <fullName evidence="2">Uncharacterized protein</fullName>
    </submittedName>
</protein>
<gene>
    <name evidence="2" type="ORF">ACAOBT_LOCUS28401</name>
</gene>
<evidence type="ECO:0000256" key="1">
    <source>
        <dbReference type="SAM" id="MobiDB-lite"/>
    </source>
</evidence>
<comment type="caution">
    <text evidence="2">The sequence shown here is derived from an EMBL/GenBank/DDBJ whole genome shotgun (WGS) entry which is preliminary data.</text>
</comment>
<dbReference type="AlphaFoldDB" id="A0A9P0M569"/>